<evidence type="ECO:0008006" key="4">
    <source>
        <dbReference type="Google" id="ProtNLM"/>
    </source>
</evidence>
<organism evidence="2 3">
    <name type="scientific">Streptomyces xanthii</name>
    <dbReference type="NCBI Taxonomy" id="2768069"/>
    <lineage>
        <taxon>Bacteria</taxon>
        <taxon>Bacillati</taxon>
        <taxon>Actinomycetota</taxon>
        <taxon>Actinomycetes</taxon>
        <taxon>Kitasatosporales</taxon>
        <taxon>Streptomycetaceae</taxon>
        <taxon>Streptomyces</taxon>
    </lineage>
</organism>
<dbReference type="AlphaFoldDB" id="A0A7H1BHG1"/>
<dbReference type="EMBL" id="CP061281">
    <property type="protein sequence ID" value="QNS08166.1"/>
    <property type="molecule type" value="Genomic_DNA"/>
</dbReference>
<feature type="compositionally biased region" description="Low complexity" evidence="1">
    <location>
        <begin position="144"/>
        <end position="154"/>
    </location>
</feature>
<proteinExistence type="predicted"/>
<feature type="region of interest" description="Disordered" evidence="1">
    <location>
        <begin position="142"/>
        <end position="167"/>
    </location>
</feature>
<evidence type="ECO:0000256" key="1">
    <source>
        <dbReference type="SAM" id="MobiDB-lite"/>
    </source>
</evidence>
<name>A0A7H1BHG1_9ACTN</name>
<protein>
    <recommendedName>
        <fullName evidence="4">HEAT repeat domain-containing protein</fullName>
    </recommendedName>
</protein>
<evidence type="ECO:0000313" key="3">
    <source>
        <dbReference type="Proteomes" id="UP000516428"/>
    </source>
</evidence>
<dbReference type="KEGG" id="sxn:IAG42_34160"/>
<accession>A0A7H1BHG1</accession>
<feature type="compositionally biased region" description="Basic residues" evidence="1">
    <location>
        <begin position="155"/>
        <end position="167"/>
    </location>
</feature>
<dbReference type="RefSeq" id="WP_188340827.1">
    <property type="nucleotide sequence ID" value="NZ_CP061281.1"/>
</dbReference>
<keyword evidence="3" id="KW-1185">Reference proteome</keyword>
<gene>
    <name evidence="2" type="ORF">IAG42_34160</name>
</gene>
<reference evidence="2 3" key="1">
    <citation type="submission" date="2020-09" db="EMBL/GenBank/DDBJ databases">
        <title>A novel species.</title>
        <authorList>
            <person name="Gao J."/>
        </authorList>
    </citation>
    <scope>NUCLEOTIDE SEQUENCE [LARGE SCALE GENOMIC DNA]</scope>
    <source>
        <strain evidence="2 3">CRXT-Y-14</strain>
    </source>
</reference>
<sequence>MNVHGIAETPSEHVRFAAYLDMLRHVREPDEVALVARVLADQDRTMARSAVLRHLDLRAADLCDGPAYPHWAPAMAEAVSGHPFLVQRLREWTLLRAVALDQPWQEDDLLASSDWLQLKAAAGSHARAIELLAERGRTQRIRNAARAGLSGGRPSRPRRSSRRPTRP</sequence>
<dbReference type="Proteomes" id="UP000516428">
    <property type="component" value="Chromosome"/>
</dbReference>
<evidence type="ECO:0000313" key="2">
    <source>
        <dbReference type="EMBL" id="QNS08166.1"/>
    </source>
</evidence>